<comment type="similarity">
    <text evidence="5 19">Belongs to the type II topoisomerase family.</text>
</comment>
<dbReference type="FunFam" id="3.40.50.670:FF:000001">
    <property type="entry name" value="DNA topoisomerase 2"/>
    <property type="match status" value="2"/>
</dbReference>
<dbReference type="Pfam" id="PF00521">
    <property type="entry name" value="DNA_topoisoIV"/>
    <property type="match status" value="1"/>
</dbReference>
<feature type="compositionally biased region" description="Basic residues" evidence="20">
    <location>
        <begin position="1156"/>
        <end position="1165"/>
    </location>
</feature>
<dbReference type="InterPro" id="IPR013760">
    <property type="entry name" value="Topo_IIA-like_dom_sf"/>
</dbReference>
<accession>A0A0G4IKT0</accession>
<dbReference type="OrthoDB" id="276498at2759"/>
<gene>
    <name evidence="23" type="ORF">PBRA_004496</name>
</gene>
<dbReference type="InterPro" id="IPR013506">
    <property type="entry name" value="Topo_IIA_bsu_dom2"/>
</dbReference>
<dbReference type="EMBL" id="CDSF01000035">
    <property type="protein sequence ID" value="CEO95783.1"/>
    <property type="molecule type" value="Genomic_DNA"/>
</dbReference>
<evidence type="ECO:0000256" key="11">
    <source>
        <dbReference type="ARBA" id="ARBA00022840"/>
    </source>
</evidence>
<comment type="subcellular location">
    <subcellularLocation>
        <location evidence="4">Nucleus</location>
    </subcellularLocation>
</comment>
<name>A0A0G4IKT0_PLABS</name>
<organism evidence="23 24">
    <name type="scientific">Plasmodiophora brassicae</name>
    <name type="common">Clubroot disease agent</name>
    <dbReference type="NCBI Taxonomy" id="37360"/>
    <lineage>
        <taxon>Eukaryota</taxon>
        <taxon>Sar</taxon>
        <taxon>Rhizaria</taxon>
        <taxon>Endomyxa</taxon>
        <taxon>Phytomyxea</taxon>
        <taxon>Plasmodiophorida</taxon>
        <taxon>Plasmodiophoridae</taxon>
        <taxon>Plasmodiophora</taxon>
    </lineage>
</organism>
<evidence type="ECO:0000313" key="23">
    <source>
        <dbReference type="EMBL" id="CEO95783.1"/>
    </source>
</evidence>
<dbReference type="InterPro" id="IPR050634">
    <property type="entry name" value="DNA_Topoisomerase_II"/>
</dbReference>
<evidence type="ECO:0000256" key="7">
    <source>
        <dbReference type="ARBA" id="ARBA00012895"/>
    </source>
</evidence>
<dbReference type="GO" id="GO:0000819">
    <property type="term" value="P:sister chromatid segregation"/>
    <property type="evidence" value="ECO:0007669"/>
    <property type="project" value="TreeGrafter"/>
</dbReference>
<evidence type="ECO:0000256" key="18">
    <source>
        <dbReference type="PROSITE-ProRule" id="PRU01384"/>
    </source>
</evidence>
<dbReference type="Pfam" id="PF16898">
    <property type="entry name" value="TOPRIM_C"/>
    <property type="match status" value="1"/>
</dbReference>
<dbReference type="Pfam" id="PF01751">
    <property type="entry name" value="Toprim"/>
    <property type="match status" value="1"/>
</dbReference>
<dbReference type="SUPFAM" id="SSF56719">
    <property type="entry name" value="Type II DNA topoisomerase"/>
    <property type="match status" value="1"/>
</dbReference>
<dbReference type="Gene3D" id="3.40.50.670">
    <property type="match status" value="1"/>
</dbReference>
<dbReference type="PROSITE" id="PS00177">
    <property type="entry name" value="TOPOISOMERASE_II"/>
    <property type="match status" value="1"/>
</dbReference>
<dbReference type="PANTHER" id="PTHR10169:SF38">
    <property type="entry name" value="DNA TOPOISOMERASE 2"/>
    <property type="match status" value="1"/>
</dbReference>
<dbReference type="FunFam" id="3.30.565.10:FF:000092">
    <property type="entry name" value="DNA topoisomerase 2"/>
    <property type="match status" value="1"/>
</dbReference>
<evidence type="ECO:0000256" key="4">
    <source>
        <dbReference type="ARBA" id="ARBA00004123"/>
    </source>
</evidence>
<comment type="cofactor">
    <cofactor evidence="2">
        <name>Ca(2+)</name>
        <dbReference type="ChEBI" id="CHEBI:29108"/>
    </cofactor>
</comment>
<dbReference type="InterPro" id="IPR031660">
    <property type="entry name" value="TOPRIM_C"/>
</dbReference>
<comment type="subunit">
    <text evidence="6 19">Homodimer.</text>
</comment>
<dbReference type="GO" id="GO:0003918">
    <property type="term" value="F:DNA topoisomerase type II (double strand cut, ATP-hydrolyzing) activity"/>
    <property type="evidence" value="ECO:0007669"/>
    <property type="project" value="UniProtKB-UniRule"/>
</dbReference>
<comment type="catalytic activity">
    <reaction evidence="1 18 19">
        <text>ATP-dependent breakage, passage and rejoining of double-stranded DNA.</text>
        <dbReference type="EC" id="5.6.2.2"/>
    </reaction>
</comment>
<dbReference type="Gene3D" id="3.30.1360.40">
    <property type="match status" value="1"/>
</dbReference>
<keyword evidence="14 18" id="KW-0238">DNA-binding</keyword>
<evidence type="ECO:0000259" key="22">
    <source>
        <dbReference type="PROSITE" id="PS52040"/>
    </source>
</evidence>
<dbReference type="PROSITE" id="PS50880">
    <property type="entry name" value="TOPRIM"/>
    <property type="match status" value="1"/>
</dbReference>
<keyword evidence="9" id="KW-0479">Metal-binding</keyword>
<evidence type="ECO:0000256" key="10">
    <source>
        <dbReference type="ARBA" id="ARBA00022741"/>
    </source>
</evidence>
<proteinExistence type="inferred from homology"/>
<dbReference type="Pfam" id="PF00204">
    <property type="entry name" value="DNA_gyraseB"/>
    <property type="match status" value="1"/>
</dbReference>
<evidence type="ECO:0000256" key="15">
    <source>
        <dbReference type="ARBA" id="ARBA00023235"/>
    </source>
</evidence>
<evidence type="ECO:0000256" key="6">
    <source>
        <dbReference type="ARBA" id="ARBA00011738"/>
    </source>
</evidence>
<dbReference type="InterPro" id="IPR036890">
    <property type="entry name" value="HATPase_C_sf"/>
</dbReference>
<dbReference type="GO" id="GO:0005634">
    <property type="term" value="C:nucleus"/>
    <property type="evidence" value="ECO:0007669"/>
    <property type="project" value="UniProtKB-SubCell"/>
</dbReference>
<dbReference type="InterPro" id="IPR001154">
    <property type="entry name" value="TopoII_euk"/>
</dbReference>
<dbReference type="GO" id="GO:0006265">
    <property type="term" value="P:DNA topological change"/>
    <property type="evidence" value="ECO:0007669"/>
    <property type="project" value="UniProtKB-UniRule"/>
</dbReference>
<evidence type="ECO:0000256" key="8">
    <source>
        <dbReference type="ARBA" id="ARBA00019635"/>
    </source>
</evidence>
<dbReference type="SMART" id="SM00434">
    <property type="entry name" value="TOP4c"/>
    <property type="match status" value="1"/>
</dbReference>
<dbReference type="Gene3D" id="3.90.199.10">
    <property type="entry name" value="Topoisomerase II, domain 5"/>
    <property type="match status" value="1"/>
</dbReference>
<dbReference type="AlphaFoldDB" id="A0A0G4IKT0"/>
<dbReference type="Proteomes" id="UP000039324">
    <property type="component" value="Unassembled WGS sequence"/>
</dbReference>
<evidence type="ECO:0000256" key="5">
    <source>
        <dbReference type="ARBA" id="ARBA00011080"/>
    </source>
</evidence>
<dbReference type="PRINTS" id="PR00418">
    <property type="entry name" value="TPI2FAMILY"/>
</dbReference>
<dbReference type="SMART" id="SM00433">
    <property type="entry name" value="TOP2c"/>
    <property type="match status" value="1"/>
</dbReference>
<dbReference type="InterPro" id="IPR020568">
    <property type="entry name" value="Ribosomal_Su5_D2-typ_SF"/>
</dbReference>
<dbReference type="Gene3D" id="1.10.268.10">
    <property type="entry name" value="Topoisomerase, domain 3"/>
    <property type="match status" value="1"/>
</dbReference>
<evidence type="ECO:0000259" key="21">
    <source>
        <dbReference type="PROSITE" id="PS50880"/>
    </source>
</evidence>
<evidence type="ECO:0000256" key="14">
    <source>
        <dbReference type="ARBA" id="ARBA00023125"/>
    </source>
</evidence>
<dbReference type="STRING" id="37360.A0A0G4IKT0"/>
<feature type="region of interest" description="Disordered" evidence="20">
    <location>
        <begin position="1135"/>
        <end position="1184"/>
    </location>
</feature>
<keyword evidence="24" id="KW-1185">Reference proteome</keyword>
<dbReference type="Gene3D" id="3.30.230.10">
    <property type="match status" value="1"/>
</dbReference>
<dbReference type="PRINTS" id="PR01158">
    <property type="entry name" value="TOPISMRASEII"/>
</dbReference>
<dbReference type="InterPro" id="IPR018522">
    <property type="entry name" value="TopoIIA_CS"/>
</dbReference>
<dbReference type="FunFam" id="3.30.1490.30:FF:000001">
    <property type="entry name" value="DNA topoisomerase 2"/>
    <property type="match status" value="1"/>
</dbReference>
<evidence type="ECO:0000256" key="1">
    <source>
        <dbReference type="ARBA" id="ARBA00000185"/>
    </source>
</evidence>
<keyword evidence="11 19" id="KW-0067">ATP-binding</keyword>
<comment type="function">
    <text evidence="17 19">Control of topological states of DNA by transient breakage and subsequent rejoining of DNA strands. Topoisomerase II makes double-strand breaks.</text>
</comment>
<dbReference type="Gene3D" id="3.30.565.10">
    <property type="entry name" value="Histidine kinase-like ATPase, C-terminal domain"/>
    <property type="match status" value="1"/>
</dbReference>
<dbReference type="InterPro" id="IPR034157">
    <property type="entry name" value="TOPRIM_TopoII"/>
</dbReference>
<protein>
    <recommendedName>
        <fullName evidence="8 19">DNA topoisomerase 2</fullName>
        <ecNumber evidence="7 19">5.6.2.2</ecNumber>
    </recommendedName>
</protein>
<feature type="domain" description="Toprim" evidence="21">
    <location>
        <begin position="459"/>
        <end position="573"/>
    </location>
</feature>
<evidence type="ECO:0000256" key="9">
    <source>
        <dbReference type="ARBA" id="ARBA00022723"/>
    </source>
</evidence>
<dbReference type="InterPro" id="IPR006171">
    <property type="entry name" value="TOPRIM_dom"/>
</dbReference>
<dbReference type="InterPro" id="IPR002205">
    <property type="entry name" value="Topo_IIA_dom_A"/>
</dbReference>
<keyword evidence="16" id="KW-0539">Nucleus</keyword>
<keyword evidence="12" id="KW-0460">Magnesium</keyword>
<dbReference type="FunFam" id="3.90.199.10:FF:000002">
    <property type="entry name" value="DNA topoisomerase 2"/>
    <property type="match status" value="1"/>
</dbReference>
<evidence type="ECO:0000256" key="19">
    <source>
        <dbReference type="RuleBase" id="RU362094"/>
    </source>
</evidence>
<evidence type="ECO:0000256" key="12">
    <source>
        <dbReference type="ARBA" id="ARBA00022842"/>
    </source>
</evidence>
<dbReference type="SUPFAM" id="SSF55874">
    <property type="entry name" value="ATPase domain of HSP90 chaperone/DNA topoisomerase II/histidine kinase"/>
    <property type="match status" value="1"/>
</dbReference>
<dbReference type="GO" id="GO:0000712">
    <property type="term" value="P:resolution of meiotic recombination intermediates"/>
    <property type="evidence" value="ECO:0007669"/>
    <property type="project" value="TreeGrafter"/>
</dbReference>
<dbReference type="GO" id="GO:0005524">
    <property type="term" value="F:ATP binding"/>
    <property type="evidence" value="ECO:0007669"/>
    <property type="project" value="UniProtKB-UniRule"/>
</dbReference>
<dbReference type="InterPro" id="IPR001241">
    <property type="entry name" value="Topo_IIA"/>
</dbReference>
<evidence type="ECO:0000256" key="17">
    <source>
        <dbReference type="ARBA" id="ARBA00053943"/>
    </source>
</evidence>
<evidence type="ECO:0000256" key="20">
    <source>
        <dbReference type="SAM" id="MobiDB-lite"/>
    </source>
</evidence>
<keyword evidence="15 18" id="KW-0413">Isomerase</keyword>
<dbReference type="InterPro" id="IPR013759">
    <property type="entry name" value="Topo_IIA_B_C"/>
</dbReference>
<feature type="active site" description="O-(5'-phospho-DNA)-tyrosine intermediate" evidence="18">
    <location>
        <position position="793"/>
    </location>
</feature>
<dbReference type="Gene3D" id="3.30.1490.30">
    <property type="match status" value="1"/>
</dbReference>
<dbReference type="EC" id="5.6.2.2" evidence="7 19"/>
<feature type="domain" description="Topo IIA-type catalytic" evidence="22">
    <location>
        <begin position="703"/>
        <end position="1121"/>
    </location>
</feature>
<comment type="cofactor">
    <cofactor evidence="3">
        <name>Mg(2+)</name>
        <dbReference type="ChEBI" id="CHEBI:18420"/>
    </cofactor>
</comment>
<dbReference type="InterPro" id="IPR014721">
    <property type="entry name" value="Ribsml_uS5_D2-typ_fold_subgr"/>
</dbReference>
<dbReference type="SUPFAM" id="SSF54211">
    <property type="entry name" value="Ribosomal protein S5 domain 2-like"/>
    <property type="match status" value="1"/>
</dbReference>
<dbReference type="InterPro" id="IPR013757">
    <property type="entry name" value="Topo_IIA_A_a_sf"/>
</dbReference>
<feature type="non-terminal residue" evidence="23">
    <location>
        <position position="1"/>
    </location>
</feature>
<dbReference type="GO" id="GO:0046872">
    <property type="term" value="F:metal ion binding"/>
    <property type="evidence" value="ECO:0007669"/>
    <property type="project" value="UniProtKB-KW"/>
</dbReference>
<reference evidence="23 24" key="1">
    <citation type="submission" date="2015-02" db="EMBL/GenBank/DDBJ databases">
        <authorList>
            <person name="Chooi Y.-H."/>
        </authorList>
    </citation>
    <scope>NUCLEOTIDE SEQUENCE [LARGE SCALE GENOMIC DNA]</scope>
    <source>
        <strain evidence="23">E3</strain>
    </source>
</reference>
<evidence type="ECO:0000256" key="13">
    <source>
        <dbReference type="ARBA" id="ARBA00023029"/>
    </source>
</evidence>
<dbReference type="Pfam" id="PF02518">
    <property type="entry name" value="HATPase_c"/>
    <property type="match status" value="1"/>
</dbReference>
<sequence>GPWPCRRPVTNYPLWRMWRVRWASRRLSTATLEKQYQRMTAREHVLLRPEMYVGPLQVQERTLWVWDDVKKRIVCRDVKYVPGLLKIFDEILVNAADNQARDQPRAAKMSYIDVKINAKKGEICVENDGSALPVAIHPAEMIYVPELVFGHLLTSSNFDDERERFTGGRHGYGAKLVNIFSNSFDVRVYDASRKLEFHQLFTDNMMNRSDPQVKDRSEKGSKSSWTRITFRPDLKRFLLDDIDADILSLMQRRVVDIAACNPRLDVRLNGRSLKVPSLADYIALHAGLDASEFASINVNKQWQLAVGPTSSGRFESTSFVNSVATMRGGSHVDAVVAQIRHYLSGVVEKELRRSGSSTPRIKDFLHVFLICTVANPAFESQTKEMLTTPANTFAKHATLSHSALEAIRFNTKIVDNILTAAEKRSREILKKTDGRKLKQVLVPKLEDANWAGGRNAAQCCLILTEGDSAKALAVSGLSVLGRDRFGVYPLRGKLLNVRDASASQIADNKELLYLKQILGLQTGKKYTDVSELRYGQVMLMADQDHDGSHIKGLVINMIHNFWPDLLRIPGFLTQFVTPIVRCRKGDREKHFFTLPDYEAWRARHTDWKAKYYKGLGTSSAAEAKEYFSHLGQHRVSFKWGPRKEDDDLIDLCFKADRSDDRKEWLAQIKPGTSIDYSKGAVTFSDFVNRELILFSMADNIRSIPSLADGLKPGQRKILYACFKRNLSQEIKVAQLAGYVAEHTAYHHGEVALCNTIVGLAQNFVGSNNINLLEPSGQFGTRHAAGQDAASSRYIFTRLMPWTRDIFVASDDKLLKSTVEDEMVIEPEFYVPTIPMVLVNGSTGIGTGWSSNIPNHCPLQIISRLRKMISGRKSTDDLFPHYRGFAGRMSRRPSPAGLLTDGVIRILDDRRTVEILELPIGRSTTSYKEYLDSLLVSGSITSHEAHHTDERVRFVVRLSKQAATDALTKDDLLKMFRLRSALSLTNMVLFDVGGCLRRYDSVDGILDEFVQLRRQFYKRRKQILEDELIEQLETLHNRLRFIEAVASDKLVIRGRRKAQLVDELDRQKYRLRNGSFDYLLGMPLLSISQDKLDSLRAEHSACSAELDTLKSRTIDEMWLADLDRLEKAIVEEAPHWSSVNTSDEHDDAAQTETSSSAKKRPGRKTTKAVVGAKRPAKSKRTRKAK</sequence>
<dbReference type="InterPro" id="IPR013758">
    <property type="entry name" value="Topo_IIA_A/C_ab"/>
</dbReference>
<evidence type="ECO:0000256" key="2">
    <source>
        <dbReference type="ARBA" id="ARBA00001913"/>
    </source>
</evidence>
<evidence type="ECO:0000256" key="3">
    <source>
        <dbReference type="ARBA" id="ARBA00001946"/>
    </source>
</evidence>
<dbReference type="GO" id="GO:0003677">
    <property type="term" value="F:DNA binding"/>
    <property type="evidence" value="ECO:0007669"/>
    <property type="project" value="UniProtKB-UniRule"/>
</dbReference>
<evidence type="ECO:0000313" key="24">
    <source>
        <dbReference type="Proteomes" id="UP000039324"/>
    </source>
</evidence>
<dbReference type="PROSITE" id="PS52040">
    <property type="entry name" value="TOPO_IIA"/>
    <property type="match status" value="1"/>
</dbReference>
<dbReference type="InterPro" id="IPR003594">
    <property type="entry name" value="HATPase_dom"/>
</dbReference>
<dbReference type="PANTHER" id="PTHR10169">
    <property type="entry name" value="DNA TOPOISOMERASE/GYRASE"/>
    <property type="match status" value="1"/>
</dbReference>
<dbReference type="OMA" id="WINASND"/>
<keyword evidence="13 18" id="KW-0799">Topoisomerase</keyword>
<evidence type="ECO:0000256" key="16">
    <source>
        <dbReference type="ARBA" id="ARBA00023242"/>
    </source>
</evidence>
<dbReference type="CDD" id="cd03365">
    <property type="entry name" value="TOPRIM_TopoIIA"/>
    <property type="match status" value="1"/>
</dbReference>
<keyword evidence="10 19" id="KW-0547">Nucleotide-binding</keyword>
<feature type="compositionally biased region" description="Basic residues" evidence="20">
    <location>
        <begin position="1173"/>
        <end position="1184"/>
    </location>
</feature>